<dbReference type="AlphaFoldDB" id="A0A2W5Q6I7"/>
<dbReference type="Gene3D" id="1.10.10.2520">
    <property type="entry name" value="Cell wall hydrolase SleB, domain 1"/>
    <property type="match status" value="1"/>
</dbReference>
<accession>A0A2W5Q6I7</accession>
<keyword evidence="4" id="KW-0378">Hydrolase</keyword>
<keyword evidence="2" id="KW-0732">Signal</keyword>
<feature type="signal peptide" evidence="2">
    <location>
        <begin position="1"/>
        <end position="29"/>
    </location>
</feature>
<dbReference type="Pfam" id="PF07486">
    <property type="entry name" value="Hydrolase_2"/>
    <property type="match status" value="1"/>
</dbReference>
<evidence type="ECO:0000259" key="3">
    <source>
        <dbReference type="Pfam" id="PF07486"/>
    </source>
</evidence>
<evidence type="ECO:0000256" key="2">
    <source>
        <dbReference type="SAM" id="SignalP"/>
    </source>
</evidence>
<name>A0A2W5Q6I7_9SPHN</name>
<dbReference type="GO" id="GO:0016787">
    <property type="term" value="F:hydrolase activity"/>
    <property type="evidence" value="ECO:0007669"/>
    <property type="project" value="UniProtKB-KW"/>
</dbReference>
<feature type="domain" description="Cell wall hydrolase SleB" evidence="3">
    <location>
        <begin position="116"/>
        <end position="218"/>
    </location>
</feature>
<dbReference type="InterPro" id="IPR011105">
    <property type="entry name" value="Cell_wall_hydrolase_SleB"/>
</dbReference>
<reference evidence="4 5" key="1">
    <citation type="submission" date="2017-08" db="EMBL/GenBank/DDBJ databases">
        <title>Infants hospitalized years apart are colonized by the same room-sourced microbial strains.</title>
        <authorList>
            <person name="Brooks B."/>
            <person name="Olm M.R."/>
            <person name="Firek B.A."/>
            <person name="Baker R."/>
            <person name="Thomas B.C."/>
            <person name="Morowitz M.J."/>
            <person name="Banfield J.F."/>
        </authorList>
    </citation>
    <scope>NUCLEOTIDE SEQUENCE [LARGE SCALE GENOMIC DNA]</scope>
    <source>
        <strain evidence="4">S2_005_002_R2_33</strain>
    </source>
</reference>
<evidence type="ECO:0000256" key="1">
    <source>
        <dbReference type="SAM" id="MobiDB-lite"/>
    </source>
</evidence>
<feature type="chain" id="PRO_5016072384" evidence="2">
    <location>
        <begin position="30"/>
        <end position="219"/>
    </location>
</feature>
<organism evidence="4 5">
    <name type="scientific">Novosphingobium pentaromativorans</name>
    <dbReference type="NCBI Taxonomy" id="205844"/>
    <lineage>
        <taxon>Bacteria</taxon>
        <taxon>Pseudomonadati</taxon>
        <taxon>Pseudomonadota</taxon>
        <taxon>Alphaproteobacteria</taxon>
        <taxon>Sphingomonadales</taxon>
        <taxon>Sphingomonadaceae</taxon>
        <taxon>Novosphingobium</taxon>
    </lineage>
</organism>
<dbReference type="InterPro" id="IPR042047">
    <property type="entry name" value="SleB_dom1"/>
</dbReference>
<dbReference type="EMBL" id="QFPX01000019">
    <property type="protein sequence ID" value="PZQ53007.1"/>
    <property type="molecule type" value="Genomic_DNA"/>
</dbReference>
<feature type="region of interest" description="Disordered" evidence="1">
    <location>
        <begin position="57"/>
        <end position="78"/>
    </location>
</feature>
<gene>
    <name evidence="4" type="ORF">DI555_18200</name>
</gene>
<evidence type="ECO:0000313" key="4">
    <source>
        <dbReference type="EMBL" id="PZQ53007.1"/>
    </source>
</evidence>
<evidence type="ECO:0000313" key="5">
    <source>
        <dbReference type="Proteomes" id="UP000249082"/>
    </source>
</evidence>
<dbReference type="Proteomes" id="UP000249082">
    <property type="component" value="Unassembled WGS sequence"/>
</dbReference>
<protein>
    <submittedName>
        <fullName evidence="4">Cell wall hydrolase</fullName>
    </submittedName>
</protein>
<proteinExistence type="predicted"/>
<comment type="caution">
    <text evidence="4">The sequence shown here is derived from an EMBL/GenBank/DDBJ whole genome shotgun (WGS) entry which is preliminary data.</text>
</comment>
<sequence>MRSKVQWASAIALAATVLTTLFGAQGSGAAALAPVLVQAKSNLEPIFVSQPVVQSLPSEDGADATDASEADNEAVDQDTQVDADTLAQLVAQQAMPGSLSSEMRCLASAIYFEARGETLEGQLAVGRVIINRAESGRFPASYCGVVYQPSQFSFIQGKKMPKVREHSSGWREAVAVAKIAVEKSWKSPVKGALFFHAARVAPNWRLTRLARVDNHIFYR</sequence>
<feature type="compositionally biased region" description="Acidic residues" evidence="1">
    <location>
        <begin position="60"/>
        <end position="78"/>
    </location>
</feature>